<dbReference type="AlphaFoldDB" id="A0A4R0KM94"/>
<dbReference type="InterPro" id="IPR023401">
    <property type="entry name" value="ODC_N"/>
</dbReference>
<dbReference type="RefSeq" id="WP_131362254.1">
    <property type="nucleotide sequence ID" value="NZ_SJKB01000011.1"/>
</dbReference>
<name>A0A4R0KM94_9ACTN</name>
<comment type="caution">
    <text evidence="1">The sequence shown here is derived from an EMBL/GenBank/DDBJ whole genome shotgun (WGS) entry which is preliminary data.</text>
</comment>
<dbReference type="Gene3D" id="3.40.50.720">
    <property type="entry name" value="NAD(P)-binding Rossmann-like Domain"/>
    <property type="match status" value="1"/>
</dbReference>
<reference evidence="1 2" key="1">
    <citation type="submission" date="2019-02" db="EMBL/GenBank/DDBJ databases">
        <title>Kribbella capetownensis sp. nov. and Kribbella speibonae sp. nov., isolated from soil.</title>
        <authorList>
            <person name="Curtis S.M."/>
            <person name="Norton I."/>
            <person name="Everest G.J."/>
            <person name="Meyers P.R."/>
        </authorList>
    </citation>
    <scope>NUCLEOTIDE SEQUENCE [LARGE SCALE GENOMIC DNA]</scope>
    <source>
        <strain evidence="1 2">NRRL B-24813</strain>
    </source>
</reference>
<keyword evidence="2" id="KW-1185">Reference proteome</keyword>
<gene>
    <name evidence="1" type="ORF">E0H73_30995</name>
</gene>
<dbReference type="Pfam" id="PF02423">
    <property type="entry name" value="OCD_Mu_crystall"/>
    <property type="match status" value="1"/>
</dbReference>
<evidence type="ECO:0000313" key="2">
    <source>
        <dbReference type="Proteomes" id="UP000291144"/>
    </source>
</evidence>
<dbReference type="OrthoDB" id="3812704at2"/>
<dbReference type="Gene3D" id="3.30.1780.10">
    <property type="entry name" value="ornithine cyclodeaminase, domain 1"/>
    <property type="match status" value="1"/>
</dbReference>
<dbReference type="EMBL" id="SJKB01000011">
    <property type="protein sequence ID" value="TCC56925.1"/>
    <property type="molecule type" value="Genomic_DNA"/>
</dbReference>
<organism evidence="1 2">
    <name type="scientific">Kribbella pittospori</name>
    <dbReference type="NCBI Taxonomy" id="722689"/>
    <lineage>
        <taxon>Bacteria</taxon>
        <taxon>Bacillati</taxon>
        <taxon>Actinomycetota</taxon>
        <taxon>Actinomycetes</taxon>
        <taxon>Propionibacteriales</taxon>
        <taxon>Kribbellaceae</taxon>
        <taxon>Kribbella</taxon>
    </lineage>
</organism>
<dbReference type="PANTHER" id="PTHR13812:SF19">
    <property type="entry name" value="KETIMINE REDUCTASE MU-CRYSTALLIN"/>
    <property type="match status" value="1"/>
</dbReference>
<proteinExistence type="predicted"/>
<sequence>MTLPVIGLTEITRIATPDRVFGAVRDALIAHAEGRTSVPAPMVLDFPEHAGDCHVKAGYVDGSPYFVVKVASTFASVNNGLMLLVDATNGAPAAVLADEGLLTAWRTAAAGALITDAMTPPDVDEVAVLGTGEQARMQVQWLCELRPLRRVKVWGRRPEAVEALCAVFAEDGLDARPDGLDGAACVIATTAAREPLPVEAFRSALHITGIGTDMPGKGELPVEVFAGAVIATDDHAQCLDHGDFGNAVRAGVVGNDVDLAVGAVLRDGVDRSRRSVADLTGIGAADAAVASAVLARATANESISRQ</sequence>
<dbReference type="Proteomes" id="UP000291144">
    <property type="component" value="Unassembled WGS sequence"/>
</dbReference>
<dbReference type="SUPFAM" id="SSF51735">
    <property type="entry name" value="NAD(P)-binding Rossmann-fold domains"/>
    <property type="match status" value="1"/>
</dbReference>
<dbReference type="InterPro" id="IPR003462">
    <property type="entry name" value="ODC_Mu_crystall"/>
</dbReference>
<accession>A0A4R0KM94</accession>
<protein>
    <submittedName>
        <fullName evidence="1">Ornithine cyclodeaminase family protein</fullName>
    </submittedName>
</protein>
<evidence type="ECO:0000313" key="1">
    <source>
        <dbReference type="EMBL" id="TCC56925.1"/>
    </source>
</evidence>
<dbReference type="InterPro" id="IPR036291">
    <property type="entry name" value="NAD(P)-bd_dom_sf"/>
</dbReference>
<dbReference type="PANTHER" id="PTHR13812">
    <property type="entry name" value="KETIMINE REDUCTASE MU-CRYSTALLIN"/>
    <property type="match status" value="1"/>
</dbReference>
<dbReference type="GO" id="GO:0005737">
    <property type="term" value="C:cytoplasm"/>
    <property type="evidence" value="ECO:0007669"/>
    <property type="project" value="TreeGrafter"/>
</dbReference>